<dbReference type="GO" id="GO:0005524">
    <property type="term" value="F:ATP binding"/>
    <property type="evidence" value="ECO:0007669"/>
    <property type="project" value="UniProtKB-UniRule"/>
</dbReference>
<comment type="caution">
    <text evidence="8">The sequence shown here is derived from an EMBL/GenBank/DDBJ whole genome shotgun (WGS) entry which is preliminary data.</text>
</comment>
<dbReference type="UniPathway" id="UPA00056">
    <property type="reaction ID" value="UER00094"/>
</dbReference>
<dbReference type="Gene3D" id="3.30.70.890">
    <property type="entry name" value="GHMP kinase, C-terminal domain"/>
    <property type="match status" value="1"/>
</dbReference>
<feature type="domain" description="GHMP kinase N-terminal" evidence="7">
    <location>
        <begin position="91"/>
        <end position="173"/>
    </location>
</feature>
<accession>A0A5C6BVQ2</accession>
<dbReference type="EC" id="2.7.1.148" evidence="6"/>
<dbReference type="PANTHER" id="PTHR43527:SF2">
    <property type="entry name" value="4-DIPHOSPHOCYTIDYL-2-C-METHYL-D-ERYTHRITOL KINASE, CHLOROPLASTIC"/>
    <property type="match status" value="1"/>
</dbReference>
<dbReference type="Proteomes" id="UP000319908">
    <property type="component" value="Unassembled WGS sequence"/>
</dbReference>
<dbReference type="InterPro" id="IPR020568">
    <property type="entry name" value="Ribosomal_Su5_D2-typ_SF"/>
</dbReference>
<name>A0A5C6BVQ2_9BACT</name>
<dbReference type="InterPro" id="IPR006204">
    <property type="entry name" value="GHMP_kinase_N_dom"/>
</dbReference>
<comment type="catalytic activity">
    <reaction evidence="6">
        <text>4-CDP-2-C-methyl-D-erythritol + ATP = 4-CDP-2-C-methyl-D-erythritol 2-phosphate + ADP + H(+)</text>
        <dbReference type="Rhea" id="RHEA:18437"/>
        <dbReference type="ChEBI" id="CHEBI:15378"/>
        <dbReference type="ChEBI" id="CHEBI:30616"/>
        <dbReference type="ChEBI" id="CHEBI:57823"/>
        <dbReference type="ChEBI" id="CHEBI:57919"/>
        <dbReference type="ChEBI" id="CHEBI:456216"/>
        <dbReference type="EC" id="2.7.1.148"/>
    </reaction>
</comment>
<keyword evidence="9" id="KW-1185">Reference proteome</keyword>
<keyword evidence="4 6" id="KW-0418">Kinase</keyword>
<keyword evidence="3 6" id="KW-0547">Nucleotide-binding</keyword>
<evidence type="ECO:0000256" key="2">
    <source>
        <dbReference type="ARBA" id="ARBA00022679"/>
    </source>
</evidence>
<comment type="pathway">
    <text evidence="6">Isoprenoid biosynthesis; isopentenyl diphosphate biosynthesis via DXP pathway; isopentenyl diphosphate from 1-deoxy-D-xylulose 5-phosphate: step 3/6.</text>
</comment>
<dbReference type="InterPro" id="IPR014721">
    <property type="entry name" value="Ribsml_uS5_D2-typ_fold_subgr"/>
</dbReference>
<feature type="active site" evidence="6">
    <location>
        <position position="168"/>
    </location>
</feature>
<dbReference type="PANTHER" id="PTHR43527">
    <property type="entry name" value="4-DIPHOSPHOCYTIDYL-2-C-METHYL-D-ERYTHRITOL KINASE, CHLOROPLASTIC"/>
    <property type="match status" value="1"/>
</dbReference>
<dbReference type="GO" id="GO:0016114">
    <property type="term" value="P:terpenoid biosynthetic process"/>
    <property type="evidence" value="ECO:0007669"/>
    <property type="project" value="InterPro"/>
</dbReference>
<dbReference type="AlphaFoldDB" id="A0A5C6BVQ2"/>
<evidence type="ECO:0000256" key="3">
    <source>
        <dbReference type="ARBA" id="ARBA00022741"/>
    </source>
</evidence>
<keyword evidence="5 6" id="KW-0067">ATP-binding</keyword>
<keyword evidence="6" id="KW-0414">Isoprene biosynthesis</keyword>
<dbReference type="GO" id="GO:0019288">
    <property type="term" value="P:isopentenyl diphosphate biosynthetic process, methylerythritol 4-phosphate pathway"/>
    <property type="evidence" value="ECO:0007669"/>
    <property type="project" value="UniProtKB-UniRule"/>
</dbReference>
<protein>
    <recommendedName>
        <fullName evidence="1 6">4-diphosphocytidyl-2-C-methyl-D-erythritol kinase</fullName>
        <shortName evidence="6">CMK</shortName>
        <ecNumber evidence="6">2.7.1.148</ecNumber>
    </recommendedName>
    <alternativeName>
        <fullName evidence="6">4-(cytidine-5'-diphospho)-2-C-methyl-D-erythritol kinase</fullName>
    </alternativeName>
</protein>
<evidence type="ECO:0000256" key="5">
    <source>
        <dbReference type="ARBA" id="ARBA00022840"/>
    </source>
</evidence>
<dbReference type="HAMAP" id="MF_00061">
    <property type="entry name" value="IspE"/>
    <property type="match status" value="1"/>
</dbReference>
<evidence type="ECO:0000256" key="1">
    <source>
        <dbReference type="ARBA" id="ARBA00017473"/>
    </source>
</evidence>
<feature type="binding site" evidence="6">
    <location>
        <begin position="119"/>
        <end position="129"/>
    </location>
    <ligand>
        <name>ATP</name>
        <dbReference type="ChEBI" id="CHEBI:30616"/>
    </ligand>
</feature>
<dbReference type="SUPFAM" id="SSF55060">
    <property type="entry name" value="GHMP Kinase, C-terminal domain"/>
    <property type="match status" value="1"/>
</dbReference>
<proteinExistence type="inferred from homology"/>
<dbReference type="Gene3D" id="3.30.230.10">
    <property type="match status" value="1"/>
</dbReference>
<reference evidence="8 9" key="1">
    <citation type="journal article" date="2020" name="Antonie Van Leeuwenhoek">
        <title>Rhodopirellula heiligendammensis sp. nov., Rhodopirellula pilleata sp. nov., and Rhodopirellula solitaria sp. nov. isolated from natural or artificial marine surfaces in Northern Germany and California, USA, and emended description of the genus Rhodopirellula.</title>
        <authorList>
            <person name="Kallscheuer N."/>
            <person name="Wiegand S."/>
            <person name="Jogler M."/>
            <person name="Boedeker C."/>
            <person name="Peeters S.H."/>
            <person name="Rast P."/>
            <person name="Heuer A."/>
            <person name="Jetten M.S.M."/>
            <person name="Rohde M."/>
            <person name="Jogler C."/>
        </authorList>
    </citation>
    <scope>NUCLEOTIDE SEQUENCE [LARGE SCALE GENOMIC DNA]</scope>
    <source>
        <strain evidence="8 9">Poly21</strain>
    </source>
</reference>
<dbReference type="OrthoDB" id="9809438at2"/>
<comment type="function">
    <text evidence="6">Catalyzes the phosphorylation of the position 2 hydroxy group of 4-diphosphocytidyl-2C-methyl-D-erythritol.</text>
</comment>
<evidence type="ECO:0000259" key="7">
    <source>
        <dbReference type="Pfam" id="PF00288"/>
    </source>
</evidence>
<evidence type="ECO:0000256" key="6">
    <source>
        <dbReference type="HAMAP-Rule" id="MF_00061"/>
    </source>
</evidence>
<sequence length="364" mass="38592">MSNSRRPHYRTSPPAKLNLFLEILGRREDGFHELDTVMVAIDWRDELQLQTKSEPGITLDVDWLPSRAAVAVQLGVASDDALLHVPTDESNLVYRALNLITQTSGYTGGWTVRLSKRIPSGAGMGGASSDAAAALRLAAVALADLDSGLARELTNDKLRELAACLGSDVPFFLGDLPSNPGGDVAAVVAAGSPGSLARALGRGEKLIFYQLSTPHCFIVVYPAIALSTAAVYGRAKVTDHPRCGLDVINAFVHPHPNINAEILYNALTPPACGLSPPIGEAIQCLRELERPTHLLGRHLPHCQMTGSGSACFIWLTPDGSPADDGCRLTGVDEALLATIRERLPGGALVQTVATCPAAPKIHIE</sequence>
<dbReference type="SUPFAM" id="SSF54211">
    <property type="entry name" value="Ribosomal protein S5 domain 2-like"/>
    <property type="match status" value="1"/>
</dbReference>
<evidence type="ECO:0000313" key="8">
    <source>
        <dbReference type="EMBL" id="TWU15306.1"/>
    </source>
</evidence>
<dbReference type="EMBL" id="SJPU01000002">
    <property type="protein sequence ID" value="TWU15306.1"/>
    <property type="molecule type" value="Genomic_DNA"/>
</dbReference>
<feature type="active site" evidence="6">
    <location>
        <position position="16"/>
    </location>
</feature>
<organism evidence="8 9">
    <name type="scientific">Allorhodopirellula heiligendammensis</name>
    <dbReference type="NCBI Taxonomy" id="2714739"/>
    <lineage>
        <taxon>Bacteria</taxon>
        <taxon>Pseudomonadati</taxon>
        <taxon>Planctomycetota</taxon>
        <taxon>Planctomycetia</taxon>
        <taxon>Pirellulales</taxon>
        <taxon>Pirellulaceae</taxon>
        <taxon>Allorhodopirellula</taxon>
    </lineage>
</organism>
<evidence type="ECO:0000256" key="4">
    <source>
        <dbReference type="ARBA" id="ARBA00022777"/>
    </source>
</evidence>
<dbReference type="GO" id="GO:0050515">
    <property type="term" value="F:4-(cytidine 5'-diphospho)-2-C-methyl-D-erythritol kinase activity"/>
    <property type="evidence" value="ECO:0007669"/>
    <property type="project" value="UniProtKB-UniRule"/>
</dbReference>
<gene>
    <name evidence="6 8" type="primary">ispE</name>
    <name evidence="8" type="ORF">Poly21_25010</name>
</gene>
<comment type="similarity">
    <text evidence="6">Belongs to the GHMP kinase family. IspE subfamily.</text>
</comment>
<evidence type="ECO:0000313" key="9">
    <source>
        <dbReference type="Proteomes" id="UP000319908"/>
    </source>
</evidence>
<dbReference type="InterPro" id="IPR036554">
    <property type="entry name" value="GHMP_kinase_C_sf"/>
</dbReference>
<keyword evidence="2 6" id="KW-0808">Transferase</keyword>
<dbReference type="Pfam" id="PF00288">
    <property type="entry name" value="GHMP_kinases_N"/>
    <property type="match status" value="1"/>
</dbReference>
<dbReference type="InterPro" id="IPR004424">
    <property type="entry name" value="IspE"/>
</dbReference>